<reference evidence="2" key="2">
    <citation type="submission" date="2023-11" db="UniProtKB">
        <authorList>
            <consortium name="WormBaseParasite"/>
        </authorList>
    </citation>
    <scope>IDENTIFICATION</scope>
</reference>
<dbReference type="InterPro" id="IPR013083">
    <property type="entry name" value="Znf_RING/FYVE/PHD"/>
</dbReference>
<dbReference type="SUPFAM" id="SSF57903">
    <property type="entry name" value="FYVE/PHD zinc finger"/>
    <property type="match status" value="1"/>
</dbReference>
<evidence type="ECO:0008006" key="3">
    <source>
        <dbReference type="Google" id="ProtNLM"/>
    </source>
</evidence>
<evidence type="ECO:0000313" key="1">
    <source>
        <dbReference type="Proteomes" id="UP000050792"/>
    </source>
</evidence>
<organism evidence="1 2">
    <name type="scientific">Schistosoma rodhaini</name>
    <dbReference type="NCBI Taxonomy" id="6188"/>
    <lineage>
        <taxon>Eukaryota</taxon>
        <taxon>Metazoa</taxon>
        <taxon>Spiralia</taxon>
        <taxon>Lophotrochozoa</taxon>
        <taxon>Platyhelminthes</taxon>
        <taxon>Trematoda</taxon>
        <taxon>Digenea</taxon>
        <taxon>Strigeidida</taxon>
        <taxon>Schistosomatoidea</taxon>
        <taxon>Schistosomatidae</taxon>
        <taxon>Schistosoma</taxon>
    </lineage>
</organism>
<accession>A0AA85FTN2</accession>
<keyword evidence="1" id="KW-1185">Reference proteome</keyword>
<sequence>MVGSVHKCGQPYCLFPVEEGMQCDDCKKWFHKMCTRLSPVAYKRCSKPNSHWFCMFCCSSKILLIQEAISLLALAKKVEVGRAGDMDTDNKDCISVVNAAMAGTRHPISQHEAKICTPVQPVKAMPFSTEGPVALAATEDPARTTIVQNSSNLDAENSGKWITRKRKRDGKIPKESARIVGKSSLDLRPEHQAIPLKSKCKEIFNTVVDGNSLTSPNVVGSNSLDPHDTVIKKANSKKPVANRQDLTSRSKAVNTTFKAVKQVPSVIIWNLAESKDTDPAKRHAHDLKLVGSLIRNILPEEVPGVHISKVIRLGKYVGGETQQRRILKLVLGNFEERDVLLNNSRKTRDSNIRIRPDWPLEDRIKWKNALTELKTRRLNGEANLTIKGFHVVRSWKPMLPRPVWVERMSPKTP</sequence>
<dbReference type="WBParaSite" id="SRDH1_64350.1">
    <property type="protein sequence ID" value="SRDH1_64350.1"/>
    <property type="gene ID" value="SRDH1_64350"/>
</dbReference>
<dbReference type="InterPro" id="IPR011011">
    <property type="entry name" value="Znf_FYVE_PHD"/>
</dbReference>
<dbReference type="AlphaFoldDB" id="A0AA85FTN2"/>
<dbReference type="CDD" id="cd15489">
    <property type="entry name" value="PHD_SF"/>
    <property type="match status" value="1"/>
</dbReference>
<dbReference type="Proteomes" id="UP000050792">
    <property type="component" value="Unassembled WGS sequence"/>
</dbReference>
<proteinExistence type="predicted"/>
<protein>
    <recommendedName>
        <fullName evidence="3">PHD-type domain-containing protein</fullName>
    </recommendedName>
</protein>
<dbReference type="Gene3D" id="3.30.40.10">
    <property type="entry name" value="Zinc/RING finger domain, C3HC4 (zinc finger)"/>
    <property type="match status" value="1"/>
</dbReference>
<name>A0AA85FTN2_9TREM</name>
<evidence type="ECO:0000313" key="2">
    <source>
        <dbReference type="WBParaSite" id="SRDH1_64350.1"/>
    </source>
</evidence>
<reference evidence="1" key="1">
    <citation type="submission" date="2022-06" db="EMBL/GenBank/DDBJ databases">
        <authorList>
            <person name="Berger JAMES D."/>
            <person name="Berger JAMES D."/>
        </authorList>
    </citation>
    <scope>NUCLEOTIDE SEQUENCE [LARGE SCALE GENOMIC DNA]</scope>
</reference>